<organism evidence="2 3">
    <name type="scientific">Sediminicola luteus</name>
    <dbReference type="NCBI Taxonomy" id="319238"/>
    <lineage>
        <taxon>Bacteria</taxon>
        <taxon>Pseudomonadati</taxon>
        <taxon>Bacteroidota</taxon>
        <taxon>Flavobacteriia</taxon>
        <taxon>Flavobacteriales</taxon>
        <taxon>Flavobacteriaceae</taxon>
        <taxon>Sediminicola</taxon>
    </lineage>
</organism>
<evidence type="ECO:0000313" key="2">
    <source>
        <dbReference type="EMBL" id="MET7028036.1"/>
    </source>
</evidence>
<gene>
    <name evidence="2" type="ORF">ABXZ32_01445</name>
</gene>
<comment type="caution">
    <text evidence="2">The sequence shown here is derived from an EMBL/GenBank/DDBJ whole genome shotgun (WGS) entry which is preliminary data.</text>
</comment>
<reference evidence="2 3" key="1">
    <citation type="submission" date="2024-07" db="EMBL/GenBank/DDBJ databases">
        <title>The genome sequence of type strain Sediminicola luteus GDMCC 1.2596T.</title>
        <authorList>
            <person name="Liu Y."/>
        </authorList>
    </citation>
    <scope>NUCLEOTIDE SEQUENCE [LARGE SCALE GENOMIC DNA]</scope>
    <source>
        <strain evidence="2 3">GDMCC 1.2596</strain>
    </source>
</reference>
<keyword evidence="1" id="KW-1133">Transmembrane helix</keyword>
<proteinExistence type="predicted"/>
<evidence type="ECO:0000256" key="1">
    <source>
        <dbReference type="SAM" id="Phobius"/>
    </source>
</evidence>
<dbReference type="Proteomes" id="UP001549773">
    <property type="component" value="Unassembled WGS sequence"/>
</dbReference>
<keyword evidence="3" id="KW-1185">Reference proteome</keyword>
<sequence>MNYTIYIILAVLGFIYVINLIYTRRKINKRKSKKFMDRSDEDQTK</sequence>
<keyword evidence="1" id="KW-0472">Membrane</keyword>
<dbReference type="RefSeq" id="WP_354616904.1">
    <property type="nucleotide sequence ID" value="NZ_JBEWYP010000001.1"/>
</dbReference>
<evidence type="ECO:0000313" key="3">
    <source>
        <dbReference type="Proteomes" id="UP001549773"/>
    </source>
</evidence>
<protein>
    <submittedName>
        <fullName evidence="2">Uncharacterized protein</fullName>
    </submittedName>
</protein>
<feature type="transmembrane region" description="Helical" evidence="1">
    <location>
        <begin position="6"/>
        <end position="23"/>
    </location>
</feature>
<accession>A0ABV2TS07</accession>
<keyword evidence="1" id="KW-0812">Transmembrane</keyword>
<dbReference type="EMBL" id="JBEWYP010000001">
    <property type="protein sequence ID" value="MET7028036.1"/>
    <property type="molecule type" value="Genomic_DNA"/>
</dbReference>
<name>A0ABV2TS07_9FLAO</name>